<dbReference type="InterPro" id="IPR010982">
    <property type="entry name" value="Lambda_DNA-bd_dom_sf"/>
</dbReference>
<proteinExistence type="predicted"/>
<evidence type="ECO:0000313" key="4">
    <source>
        <dbReference type="Proteomes" id="UP000673394"/>
    </source>
</evidence>
<sequence>MDIGSTIRAIRKRKNITIAQICEETGLSQGFMSQVETNKTSPSISTLDNIAAALNVPLTYLLMKKDERMTIVRKDDRNVTTSGVEKLKVEHLSSTRGMRMMLVELPPGASTGATPHAHKGEESHLVIQGKIIAEQGEDSAVLEAGDSFSWNASTPHRVTNVSEGISIVLISVYTGAEDDPEQEFYSL</sequence>
<dbReference type="RefSeq" id="WP_210663225.1">
    <property type="nucleotide sequence ID" value="NZ_JAGKSP010000016.1"/>
</dbReference>
<evidence type="ECO:0000313" key="3">
    <source>
        <dbReference type="EMBL" id="MBP3966224.1"/>
    </source>
</evidence>
<comment type="caution">
    <text evidence="3">The sequence shown here is derived from an EMBL/GenBank/DDBJ whole genome shotgun (WGS) entry which is preliminary data.</text>
</comment>
<dbReference type="InterPro" id="IPR011051">
    <property type="entry name" value="RmlC_Cupin_sf"/>
</dbReference>
<gene>
    <name evidence="3" type="ORF">I8J30_26325</name>
</gene>
<dbReference type="InterPro" id="IPR001387">
    <property type="entry name" value="Cro/C1-type_HTH"/>
</dbReference>
<reference evidence="3 4" key="1">
    <citation type="submission" date="2021-04" db="EMBL/GenBank/DDBJ databases">
        <title>Paenibacillus sp. DLE-14 whole genome sequence.</title>
        <authorList>
            <person name="Ham Y.J."/>
        </authorList>
    </citation>
    <scope>NUCLEOTIDE SEQUENCE [LARGE SCALE GENOMIC DNA]</scope>
    <source>
        <strain evidence="3 4">DLE-14</strain>
    </source>
</reference>
<protein>
    <submittedName>
        <fullName evidence="3">Helix-turn-helix domain-containing protein</fullName>
    </submittedName>
</protein>
<dbReference type="PANTHER" id="PTHR46797">
    <property type="entry name" value="HTH-TYPE TRANSCRIPTIONAL REGULATOR"/>
    <property type="match status" value="1"/>
</dbReference>
<dbReference type="Gene3D" id="2.60.120.10">
    <property type="entry name" value="Jelly Rolls"/>
    <property type="match status" value="1"/>
</dbReference>
<dbReference type="InterPro" id="IPR014710">
    <property type="entry name" value="RmlC-like_jellyroll"/>
</dbReference>
<feature type="domain" description="HTH cro/C1-type" evidence="2">
    <location>
        <begin position="7"/>
        <end position="61"/>
    </location>
</feature>
<dbReference type="EMBL" id="JAGKSP010000016">
    <property type="protein sequence ID" value="MBP3966224.1"/>
    <property type="molecule type" value="Genomic_DNA"/>
</dbReference>
<dbReference type="CDD" id="cd02209">
    <property type="entry name" value="cupin_XRE_C"/>
    <property type="match status" value="1"/>
</dbReference>
<dbReference type="Proteomes" id="UP000673394">
    <property type="component" value="Unassembled WGS sequence"/>
</dbReference>
<evidence type="ECO:0000256" key="1">
    <source>
        <dbReference type="ARBA" id="ARBA00023125"/>
    </source>
</evidence>
<name>A0ABS5CK27_9BACL</name>
<dbReference type="SUPFAM" id="SSF47413">
    <property type="entry name" value="lambda repressor-like DNA-binding domains"/>
    <property type="match status" value="1"/>
</dbReference>
<dbReference type="InterPro" id="IPR050807">
    <property type="entry name" value="TransReg_Diox_bact_type"/>
</dbReference>
<dbReference type="SMART" id="SM00530">
    <property type="entry name" value="HTH_XRE"/>
    <property type="match status" value="1"/>
</dbReference>
<keyword evidence="1" id="KW-0238">DNA-binding</keyword>
<dbReference type="PANTHER" id="PTHR46797:SF2">
    <property type="entry name" value="TRANSCRIPTIONAL REGULATOR"/>
    <property type="match status" value="1"/>
</dbReference>
<accession>A0ABS5CK27</accession>
<dbReference type="CDD" id="cd00093">
    <property type="entry name" value="HTH_XRE"/>
    <property type="match status" value="1"/>
</dbReference>
<dbReference type="InterPro" id="IPR013096">
    <property type="entry name" value="Cupin_2"/>
</dbReference>
<dbReference type="Pfam" id="PF01381">
    <property type="entry name" value="HTH_3"/>
    <property type="match status" value="1"/>
</dbReference>
<dbReference type="PROSITE" id="PS50943">
    <property type="entry name" value="HTH_CROC1"/>
    <property type="match status" value="1"/>
</dbReference>
<evidence type="ECO:0000259" key="2">
    <source>
        <dbReference type="PROSITE" id="PS50943"/>
    </source>
</evidence>
<dbReference type="Gene3D" id="1.10.260.40">
    <property type="entry name" value="lambda repressor-like DNA-binding domains"/>
    <property type="match status" value="1"/>
</dbReference>
<dbReference type="Pfam" id="PF07883">
    <property type="entry name" value="Cupin_2"/>
    <property type="match status" value="1"/>
</dbReference>
<dbReference type="SUPFAM" id="SSF51182">
    <property type="entry name" value="RmlC-like cupins"/>
    <property type="match status" value="1"/>
</dbReference>
<keyword evidence="4" id="KW-1185">Reference proteome</keyword>
<organism evidence="3 4">
    <name type="scientific">Paenibacillus lignilyticus</name>
    <dbReference type="NCBI Taxonomy" id="1172615"/>
    <lineage>
        <taxon>Bacteria</taxon>
        <taxon>Bacillati</taxon>
        <taxon>Bacillota</taxon>
        <taxon>Bacilli</taxon>
        <taxon>Bacillales</taxon>
        <taxon>Paenibacillaceae</taxon>
        <taxon>Paenibacillus</taxon>
    </lineage>
</organism>